<evidence type="ECO:0000256" key="1">
    <source>
        <dbReference type="SAM" id="SignalP"/>
    </source>
</evidence>
<dbReference type="STRING" id="946122.A0A0C2T3I1"/>
<organism evidence="2 3">
    <name type="scientific">Amanita muscaria (strain Koide BX008)</name>
    <dbReference type="NCBI Taxonomy" id="946122"/>
    <lineage>
        <taxon>Eukaryota</taxon>
        <taxon>Fungi</taxon>
        <taxon>Dikarya</taxon>
        <taxon>Basidiomycota</taxon>
        <taxon>Agaricomycotina</taxon>
        <taxon>Agaricomycetes</taxon>
        <taxon>Agaricomycetidae</taxon>
        <taxon>Agaricales</taxon>
        <taxon>Pluteineae</taxon>
        <taxon>Amanitaceae</taxon>
        <taxon>Amanita</taxon>
    </lineage>
</organism>
<dbReference type="Proteomes" id="UP000054549">
    <property type="component" value="Unassembled WGS sequence"/>
</dbReference>
<feature type="signal peptide" evidence="1">
    <location>
        <begin position="1"/>
        <end position="24"/>
    </location>
</feature>
<dbReference type="OrthoDB" id="3255642at2759"/>
<reference evidence="2 3" key="1">
    <citation type="submission" date="2014-04" db="EMBL/GenBank/DDBJ databases">
        <title>Evolutionary Origins and Diversification of the Mycorrhizal Mutualists.</title>
        <authorList>
            <consortium name="DOE Joint Genome Institute"/>
            <consortium name="Mycorrhizal Genomics Consortium"/>
            <person name="Kohler A."/>
            <person name="Kuo A."/>
            <person name="Nagy L.G."/>
            <person name="Floudas D."/>
            <person name="Copeland A."/>
            <person name="Barry K.W."/>
            <person name="Cichocki N."/>
            <person name="Veneault-Fourrey C."/>
            <person name="LaButti K."/>
            <person name="Lindquist E.A."/>
            <person name="Lipzen A."/>
            <person name="Lundell T."/>
            <person name="Morin E."/>
            <person name="Murat C."/>
            <person name="Riley R."/>
            <person name="Ohm R."/>
            <person name="Sun H."/>
            <person name="Tunlid A."/>
            <person name="Henrissat B."/>
            <person name="Grigoriev I.V."/>
            <person name="Hibbett D.S."/>
            <person name="Martin F."/>
        </authorList>
    </citation>
    <scope>NUCLEOTIDE SEQUENCE [LARGE SCALE GENOMIC DNA]</scope>
    <source>
        <strain evidence="2 3">Koide BX008</strain>
    </source>
</reference>
<feature type="chain" id="PRO_5002172079" evidence="1">
    <location>
        <begin position="25"/>
        <end position="247"/>
    </location>
</feature>
<gene>
    <name evidence="2" type="ORF">M378DRAFT_167384</name>
</gene>
<evidence type="ECO:0000313" key="2">
    <source>
        <dbReference type="EMBL" id="KIL61044.1"/>
    </source>
</evidence>
<dbReference type="AlphaFoldDB" id="A0A0C2T3I1"/>
<evidence type="ECO:0000313" key="3">
    <source>
        <dbReference type="Proteomes" id="UP000054549"/>
    </source>
</evidence>
<keyword evidence="3" id="KW-1185">Reference proteome</keyword>
<sequence>MRYPSTRQCTAALFLLLTSSPVLTCEAECQTGITNAFVGNYSDPVFKTLLFTEKIITSQILSKREIQGENDTLDLLTPFYSALLKNAHAELHQAIFSVFRGKYQRRIYANGTLVGLEVPHGCPNPDCPIVCGTPGSMIHYFPKLKFIVYNTFRRLLLAPTSPDSEVYKQLLASLVRKNSEARRSLRFAPRKHLPSVGGDTNEKLQSILKNVTLSFEYTCGGSGTGKMNGIPNCSWEQEMKNYILTFP</sequence>
<protein>
    <submittedName>
        <fullName evidence="2">Uncharacterized protein</fullName>
    </submittedName>
</protein>
<dbReference type="InParanoid" id="A0A0C2T3I1"/>
<keyword evidence="1" id="KW-0732">Signal</keyword>
<proteinExistence type="predicted"/>
<dbReference type="HOGENOM" id="CLU_061599_0_0_1"/>
<dbReference type="EMBL" id="KN818289">
    <property type="protein sequence ID" value="KIL61044.1"/>
    <property type="molecule type" value="Genomic_DNA"/>
</dbReference>
<accession>A0A0C2T3I1</accession>
<name>A0A0C2T3I1_AMAMK</name>